<keyword evidence="6 8" id="KW-1133">Transmembrane helix</keyword>
<comment type="caution">
    <text evidence="8">Lacks conserved residue(s) required for the propagation of feature annotation.</text>
</comment>
<feature type="domain" description="Casparian strip membrane protein" evidence="9">
    <location>
        <begin position="31"/>
        <end position="167"/>
    </location>
</feature>
<evidence type="ECO:0000256" key="7">
    <source>
        <dbReference type="ARBA" id="ARBA00023136"/>
    </source>
</evidence>
<protein>
    <recommendedName>
        <fullName evidence="8">CASP-like protein</fullName>
    </recommendedName>
</protein>
<comment type="caution">
    <text evidence="10">The sequence shown here is derived from an EMBL/GenBank/DDBJ whole genome shotgun (WGS) entry which is preliminary data.</text>
</comment>
<keyword evidence="5 8" id="KW-0812">Transmembrane</keyword>
<comment type="subunit">
    <text evidence="3 8">Homodimer and heterodimers.</text>
</comment>
<keyword evidence="4 8" id="KW-1003">Cell membrane</keyword>
<name>A0A833QUE0_9POAL</name>
<feature type="transmembrane region" description="Helical" evidence="8">
    <location>
        <begin position="66"/>
        <end position="85"/>
    </location>
</feature>
<dbReference type="PANTHER" id="PTHR33573">
    <property type="entry name" value="CASP-LIKE PROTEIN 4A4"/>
    <property type="match status" value="1"/>
</dbReference>
<evidence type="ECO:0000256" key="5">
    <source>
        <dbReference type="ARBA" id="ARBA00022692"/>
    </source>
</evidence>
<evidence type="ECO:0000256" key="6">
    <source>
        <dbReference type="ARBA" id="ARBA00022989"/>
    </source>
</evidence>
<feature type="transmembrane region" description="Helical" evidence="8">
    <location>
        <begin position="158"/>
        <end position="185"/>
    </location>
</feature>
<evidence type="ECO:0000256" key="4">
    <source>
        <dbReference type="ARBA" id="ARBA00022475"/>
    </source>
</evidence>
<dbReference type="OrthoDB" id="782114at2759"/>
<comment type="similarity">
    <text evidence="2 8">Belongs to the Casparian strip membrane proteins (CASP) family.</text>
</comment>
<evidence type="ECO:0000313" key="11">
    <source>
        <dbReference type="Proteomes" id="UP000623129"/>
    </source>
</evidence>
<dbReference type="Proteomes" id="UP000623129">
    <property type="component" value="Unassembled WGS sequence"/>
</dbReference>
<gene>
    <name evidence="10" type="ORF">FCM35_KLT05325</name>
</gene>
<dbReference type="AlphaFoldDB" id="A0A833QUE0"/>
<evidence type="ECO:0000259" key="9">
    <source>
        <dbReference type="Pfam" id="PF04535"/>
    </source>
</evidence>
<comment type="subcellular location">
    <subcellularLocation>
        <location evidence="1 8">Cell membrane</location>
        <topology evidence="1 8">Multi-pass membrane protein</topology>
    </subcellularLocation>
</comment>
<evidence type="ECO:0000313" key="10">
    <source>
        <dbReference type="EMBL" id="KAF3329994.1"/>
    </source>
</evidence>
<accession>A0A833QUE0</accession>
<proteinExistence type="inferred from homology"/>
<evidence type="ECO:0000256" key="8">
    <source>
        <dbReference type="RuleBase" id="RU361233"/>
    </source>
</evidence>
<dbReference type="EMBL" id="SWLB01000014">
    <property type="protein sequence ID" value="KAF3329994.1"/>
    <property type="molecule type" value="Genomic_DNA"/>
</dbReference>
<evidence type="ECO:0000256" key="3">
    <source>
        <dbReference type="ARBA" id="ARBA00011489"/>
    </source>
</evidence>
<dbReference type="Pfam" id="PF04535">
    <property type="entry name" value="CASP_dom"/>
    <property type="match status" value="1"/>
</dbReference>
<evidence type="ECO:0000256" key="1">
    <source>
        <dbReference type="ARBA" id="ARBA00004651"/>
    </source>
</evidence>
<sequence length="191" mass="20804">MPSPLRNGNGTRNRHLDLFVSTVSERKIRRLNYLLLLFRLASFSFSLASAVFTLSNSSPSRSQLDFLSFRLLFAANAIVAVYSLFQMGAASWEIIKGPTLLPESAQLWFDFSHDQVFAYLVLGAGVAGAAETGRQRLTQGPICQGDGESYCIQADISVALGFAGFLFLALATLASGFRLVCFLATGSRFPM</sequence>
<dbReference type="PANTHER" id="PTHR33573:SF56">
    <property type="entry name" value="CASP-LIKE PROTEIN 4C1"/>
    <property type="match status" value="1"/>
</dbReference>
<dbReference type="GO" id="GO:0005886">
    <property type="term" value="C:plasma membrane"/>
    <property type="evidence" value="ECO:0007669"/>
    <property type="project" value="UniProtKB-SubCell"/>
</dbReference>
<reference evidence="10" key="1">
    <citation type="submission" date="2020-01" db="EMBL/GenBank/DDBJ databases">
        <title>Genome sequence of Kobresia littledalei, the first chromosome-level genome in the family Cyperaceae.</title>
        <authorList>
            <person name="Qu G."/>
        </authorList>
    </citation>
    <scope>NUCLEOTIDE SEQUENCE</scope>
    <source>
        <strain evidence="10">C.B.Clarke</strain>
        <tissue evidence="10">Leaf</tissue>
    </source>
</reference>
<keyword evidence="11" id="KW-1185">Reference proteome</keyword>
<dbReference type="InterPro" id="IPR006702">
    <property type="entry name" value="CASP_dom"/>
</dbReference>
<keyword evidence="7 8" id="KW-0472">Membrane</keyword>
<feature type="transmembrane region" description="Helical" evidence="8">
    <location>
        <begin position="33"/>
        <end position="54"/>
    </location>
</feature>
<evidence type="ECO:0000256" key="2">
    <source>
        <dbReference type="ARBA" id="ARBA00007651"/>
    </source>
</evidence>
<organism evidence="10 11">
    <name type="scientific">Carex littledalei</name>
    <dbReference type="NCBI Taxonomy" id="544730"/>
    <lineage>
        <taxon>Eukaryota</taxon>
        <taxon>Viridiplantae</taxon>
        <taxon>Streptophyta</taxon>
        <taxon>Embryophyta</taxon>
        <taxon>Tracheophyta</taxon>
        <taxon>Spermatophyta</taxon>
        <taxon>Magnoliopsida</taxon>
        <taxon>Liliopsida</taxon>
        <taxon>Poales</taxon>
        <taxon>Cyperaceae</taxon>
        <taxon>Cyperoideae</taxon>
        <taxon>Cariceae</taxon>
        <taxon>Carex</taxon>
        <taxon>Carex subgen. Euthyceras</taxon>
    </lineage>
</organism>